<sequence>MKRYFIIVEGQVQGVGFRNYTQMNAMKNNCTGWVRNMDNGMVEIQIQGEVEKIDKVLRILREGNHFIKVTNITIKEIPLNPNERFFKYR</sequence>
<dbReference type="InterPro" id="IPR020456">
    <property type="entry name" value="Acylphosphatase"/>
</dbReference>
<dbReference type="Gene3D" id="3.30.70.100">
    <property type="match status" value="1"/>
</dbReference>
<dbReference type="OrthoDB" id="9808093at2"/>
<evidence type="ECO:0000256" key="1">
    <source>
        <dbReference type="ARBA" id="ARBA00005614"/>
    </source>
</evidence>
<dbReference type="PANTHER" id="PTHR47268">
    <property type="entry name" value="ACYLPHOSPHATASE"/>
    <property type="match status" value="1"/>
</dbReference>
<evidence type="ECO:0000256" key="6">
    <source>
        <dbReference type="RuleBase" id="RU000553"/>
    </source>
</evidence>
<keyword evidence="10" id="KW-1185">Reference proteome</keyword>
<keyword evidence="5 6" id="KW-0378">Hydrolase</keyword>
<evidence type="ECO:0000313" key="9">
    <source>
        <dbReference type="EMBL" id="SJZ56534.1"/>
    </source>
</evidence>
<dbReference type="GO" id="GO:0003998">
    <property type="term" value="F:acylphosphatase activity"/>
    <property type="evidence" value="ECO:0007669"/>
    <property type="project" value="UniProtKB-EC"/>
</dbReference>
<dbReference type="PROSITE" id="PS51160">
    <property type="entry name" value="ACYLPHOSPHATASE_3"/>
    <property type="match status" value="1"/>
</dbReference>
<protein>
    <recommendedName>
        <fullName evidence="3 5">Acylphosphatase</fullName>
        <ecNumber evidence="2 5">3.6.1.7</ecNumber>
    </recommendedName>
</protein>
<organism evidence="9 10">
    <name type="scientific">Anaerorhabdus furcosa</name>
    <dbReference type="NCBI Taxonomy" id="118967"/>
    <lineage>
        <taxon>Bacteria</taxon>
        <taxon>Bacillati</taxon>
        <taxon>Bacillota</taxon>
        <taxon>Erysipelotrichia</taxon>
        <taxon>Erysipelotrichales</taxon>
        <taxon>Erysipelotrichaceae</taxon>
        <taxon>Anaerorhabdus</taxon>
    </lineage>
</organism>
<dbReference type="InterPro" id="IPR001792">
    <property type="entry name" value="Acylphosphatase-like_dom"/>
</dbReference>
<evidence type="ECO:0000259" key="8">
    <source>
        <dbReference type="PROSITE" id="PS51160"/>
    </source>
</evidence>
<comment type="catalytic activity">
    <reaction evidence="4 5 6">
        <text>an acyl phosphate + H2O = a carboxylate + phosphate + H(+)</text>
        <dbReference type="Rhea" id="RHEA:14965"/>
        <dbReference type="ChEBI" id="CHEBI:15377"/>
        <dbReference type="ChEBI" id="CHEBI:15378"/>
        <dbReference type="ChEBI" id="CHEBI:29067"/>
        <dbReference type="ChEBI" id="CHEBI:43474"/>
        <dbReference type="ChEBI" id="CHEBI:59918"/>
        <dbReference type="EC" id="3.6.1.7"/>
    </reaction>
</comment>
<dbReference type="PROSITE" id="PS00150">
    <property type="entry name" value="ACYLPHOSPHATASE_1"/>
    <property type="match status" value="1"/>
</dbReference>
<name>A0A1T4LPZ7_9FIRM</name>
<evidence type="ECO:0000256" key="4">
    <source>
        <dbReference type="ARBA" id="ARBA00047645"/>
    </source>
</evidence>
<dbReference type="EMBL" id="FUWY01000002">
    <property type="protein sequence ID" value="SJZ56534.1"/>
    <property type="molecule type" value="Genomic_DNA"/>
</dbReference>
<accession>A0A1T4LPZ7</accession>
<dbReference type="RefSeq" id="WP_078711414.1">
    <property type="nucleotide sequence ID" value="NZ_FUWY01000002.1"/>
</dbReference>
<gene>
    <name evidence="9" type="ORF">SAMN02745191_0990</name>
</gene>
<comment type="similarity">
    <text evidence="1 7">Belongs to the acylphosphatase family.</text>
</comment>
<evidence type="ECO:0000256" key="3">
    <source>
        <dbReference type="ARBA" id="ARBA00015991"/>
    </source>
</evidence>
<evidence type="ECO:0000256" key="2">
    <source>
        <dbReference type="ARBA" id="ARBA00012150"/>
    </source>
</evidence>
<dbReference type="InterPro" id="IPR036046">
    <property type="entry name" value="Acylphosphatase-like_dom_sf"/>
</dbReference>
<evidence type="ECO:0000256" key="5">
    <source>
        <dbReference type="PROSITE-ProRule" id="PRU00520"/>
    </source>
</evidence>
<dbReference type="PROSITE" id="PS00151">
    <property type="entry name" value="ACYLPHOSPHATASE_2"/>
    <property type="match status" value="1"/>
</dbReference>
<evidence type="ECO:0000256" key="7">
    <source>
        <dbReference type="RuleBase" id="RU004168"/>
    </source>
</evidence>
<dbReference type="STRING" id="118967.SAMN02745191_0990"/>
<dbReference type="EC" id="3.6.1.7" evidence="2 5"/>
<proteinExistence type="inferred from homology"/>
<feature type="active site" evidence="5">
    <location>
        <position position="18"/>
    </location>
</feature>
<feature type="active site" evidence="5">
    <location>
        <position position="36"/>
    </location>
</feature>
<dbReference type="InterPro" id="IPR017968">
    <property type="entry name" value="Acylphosphatase_CS"/>
</dbReference>
<dbReference type="PANTHER" id="PTHR47268:SF4">
    <property type="entry name" value="ACYLPHOSPHATASE"/>
    <property type="match status" value="1"/>
</dbReference>
<evidence type="ECO:0000313" key="10">
    <source>
        <dbReference type="Proteomes" id="UP000243297"/>
    </source>
</evidence>
<dbReference type="Pfam" id="PF00708">
    <property type="entry name" value="Acylphosphatase"/>
    <property type="match status" value="1"/>
</dbReference>
<dbReference type="Proteomes" id="UP000243297">
    <property type="component" value="Unassembled WGS sequence"/>
</dbReference>
<reference evidence="10" key="1">
    <citation type="submission" date="2017-02" db="EMBL/GenBank/DDBJ databases">
        <authorList>
            <person name="Varghese N."/>
            <person name="Submissions S."/>
        </authorList>
    </citation>
    <scope>NUCLEOTIDE SEQUENCE [LARGE SCALE GENOMIC DNA]</scope>
    <source>
        <strain evidence="10">ATCC 25662</strain>
    </source>
</reference>
<dbReference type="AlphaFoldDB" id="A0A1T4LPZ7"/>
<dbReference type="SUPFAM" id="SSF54975">
    <property type="entry name" value="Acylphosphatase/BLUF domain-like"/>
    <property type="match status" value="1"/>
</dbReference>
<feature type="domain" description="Acylphosphatase-like" evidence="8">
    <location>
        <begin position="3"/>
        <end position="89"/>
    </location>
</feature>